<feature type="non-terminal residue" evidence="1">
    <location>
        <position position="74"/>
    </location>
</feature>
<name>X1V8Y3_9ZZZZ</name>
<comment type="caution">
    <text evidence="1">The sequence shown here is derived from an EMBL/GenBank/DDBJ whole genome shotgun (WGS) entry which is preliminary data.</text>
</comment>
<dbReference type="EMBL" id="BARW01016101">
    <property type="protein sequence ID" value="GAJ01810.1"/>
    <property type="molecule type" value="Genomic_DNA"/>
</dbReference>
<gene>
    <name evidence="1" type="ORF">S12H4_28111</name>
</gene>
<proteinExistence type="predicted"/>
<sequence length="74" mass="8171">MSQLNGRLRVIYETVASVGAGATEVLLRPGTRNTLWHILWAEGEQNDSDTICAWKWIDPDNPTGVQLYASIISA</sequence>
<reference evidence="1" key="1">
    <citation type="journal article" date="2014" name="Front. Microbiol.">
        <title>High frequency of phylogenetically diverse reductive dehalogenase-homologous genes in deep subseafloor sedimentary metagenomes.</title>
        <authorList>
            <person name="Kawai M."/>
            <person name="Futagami T."/>
            <person name="Toyoda A."/>
            <person name="Takaki Y."/>
            <person name="Nishi S."/>
            <person name="Hori S."/>
            <person name="Arai W."/>
            <person name="Tsubouchi T."/>
            <person name="Morono Y."/>
            <person name="Uchiyama I."/>
            <person name="Ito T."/>
            <person name="Fujiyama A."/>
            <person name="Inagaki F."/>
            <person name="Takami H."/>
        </authorList>
    </citation>
    <scope>NUCLEOTIDE SEQUENCE</scope>
    <source>
        <strain evidence="1">Expedition CK06-06</strain>
    </source>
</reference>
<organism evidence="1">
    <name type="scientific">marine sediment metagenome</name>
    <dbReference type="NCBI Taxonomy" id="412755"/>
    <lineage>
        <taxon>unclassified sequences</taxon>
        <taxon>metagenomes</taxon>
        <taxon>ecological metagenomes</taxon>
    </lineage>
</organism>
<evidence type="ECO:0000313" key="1">
    <source>
        <dbReference type="EMBL" id="GAJ01810.1"/>
    </source>
</evidence>
<protein>
    <submittedName>
        <fullName evidence="1">Uncharacterized protein</fullName>
    </submittedName>
</protein>
<accession>X1V8Y3</accession>
<dbReference type="AlphaFoldDB" id="X1V8Y3"/>